<evidence type="ECO:0000313" key="2">
    <source>
        <dbReference type="EnsemblPlants" id="Pp3c6_5968V3.1"/>
    </source>
</evidence>
<proteinExistence type="predicted"/>
<dbReference type="Proteomes" id="UP000006727">
    <property type="component" value="Chromosome 6"/>
</dbReference>
<dbReference type="AlphaFoldDB" id="A0A2K1KEI7"/>
<reference evidence="1 3" key="2">
    <citation type="journal article" date="2018" name="Plant J.">
        <title>The Physcomitrella patens chromosome-scale assembly reveals moss genome structure and evolution.</title>
        <authorList>
            <person name="Lang D."/>
            <person name="Ullrich K.K."/>
            <person name="Murat F."/>
            <person name="Fuchs J."/>
            <person name="Jenkins J."/>
            <person name="Haas F.B."/>
            <person name="Piednoel M."/>
            <person name="Gundlach H."/>
            <person name="Van Bel M."/>
            <person name="Meyberg R."/>
            <person name="Vives C."/>
            <person name="Morata J."/>
            <person name="Symeonidi A."/>
            <person name="Hiss M."/>
            <person name="Muchero W."/>
            <person name="Kamisugi Y."/>
            <person name="Saleh O."/>
            <person name="Blanc G."/>
            <person name="Decker E.L."/>
            <person name="van Gessel N."/>
            <person name="Grimwood J."/>
            <person name="Hayes R.D."/>
            <person name="Graham S.W."/>
            <person name="Gunter L.E."/>
            <person name="McDaniel S.F."/>
            <person name="Hoernstein S.N.W."/>
            <person name="Larsson A."/>
            <person name="Li F.W."/>
            <person name="Perroud P.F."/>
            <person name="Phillips J."/>
            <person name="Ranjan P."/>
            <person name="Rokshar D.S."/>
            <person name="Rothfels C.J."/>
            <person name="Schneider L."/>
            <person name="Shu S."/>
            <person name="Stevenson D.W."/>
            <person name="Thummler F."/>
            <person name="Tillich M."/>
            <person name="Villarreal Aguilar J.C."/>
            <person name="Widiez T."/>
            <person name="Wong G.K."/>
            <person name="Wymore A."/>
            <person name="Zhang Y."/>
            <person name="Zimmer A.D."/>
            <person name="Quatrano R.S."/>
            <person name="Mayer K.F.X."/>
            <person name="Goodstein D."/>
            <person name="Casacuberta J.M."/>
            <person name="Vandepoele K."/>
            <person name="Reski R."/>
            <person name="Cuming A.C."/>
            <person name="Tuskan G.A."/>
            <person name="Maumus F."/>
            <person name="Salse J."/>
            <person name="Schmutz J."/>
            <person name="Rensing S.A."/>
        </authorList>
    </citation>
    <scope>NUCLEOTIDE SEQUENCE [LARGE SCALE GENOMIC DNA]</scope>
    <source>
        <strain evidence="2 3">cv. Gransden 2004</strain>
    </source>
</reference>
<keyword evidence="3" id="KW-1185">Reference proteome</keyword>
<dbReference type="InParanoid" id="A0A2K1KEI7"/>
<accession>A0A2K1KEI7</accession>
<dbReference type="EMBL" id="ABEU02000006">
    <property type="protein sequence ID" value="PNR52195.1"/>
    <property type="molecule type" value="Genomic_DNA"/>
</dbReference>
<name>A0A2K1KEI7_PHYPA</name>
<protein>
    <submittedName>
        <fullName evidence="1 2">Uncharacterized protein</fullName>
    </submittedName>
</protein>
<reference evidence="2" key="3">
    <citation type="submission" date="2020-12" db="UniProtKB">
        <authorList>
            <consortium name="EnsemblPlants"/>
        </authorList>
    </citation>
    <scope>IDENTIFICATION</scope>
</reference>
<organism evidence="1">
    <name type="scientific">Physcomitrium patens</name>
    <name type="common">Spreading-leaved earth moss</name>
    <name type="synonym">Physcomitrella patens</name>
    <dbReference type="NCBI Taxonomy" id="3218"/>
    <lineage>
        <taxon>Eukaryota</taxon>
        <taxon>Viridiplantae</taxon>
        <taxon>Streptophyta</taxon>
        <taxon>Embryophyta</taxon>
        <taxon>Bryophyta</taxon>
        <taxon>Bryophytina</taxon>
        <taxon>Bryopsida</taxon>
        <taxon>Funariidae</taxon>
        <taxon>Funariales</taxon>
        <taxon>Funariaceae</taxon>
        <taxon>Physcomitrium</taxon>
    </lineage>
</organism>
<dbReference type="EnsemblPlants" id="Pp3c6_5968V3.1">
    <property type="protein sequence ID" value="Pp3c6_5968V3.1"/>
    <property type="gene ID" value="Pp3c6_5968"/>
</dbReference>
<reference evidence="1 3" key="1">
    <citation type="journal article" date="2008" name="Science">
        <title>The Physcomitrella genome reveals evolutionary insights into the conquest of land by plants.</title>
        <authorList>
            <person name="Rensing S."/>
            <person name="Lang D."/>
            <person name="Zimmer A."/>
            <person name="Terry A."/>
            <person name="Salamov A."/>
            <person name="Shapiro H."/>
            <person name="Nishiyama T."/>
            <person name="Perroud P.-F."/>
            <person name="Lindquist E."/>
            <person name="Kamisugi Y."/>
            <person name="Tanahashi T."/>
            <person name="Sakakibara K."/>
            <person name="Fujita T."/>
            <person name="Oishi K."/>
            <person name="Shin-I T."/>
            <person name="Kuroki Y."/>
            <person name="Toyoda A."/>
            <person name="Suzuki Y."/>
            <person name="Hashimoto A."/>
            <person name="Yamaguchi K."/>
            <person name="Sugano A."/>
            <person name="Kohara Y."/>
            <person name="Fujiyama A."/>
            <person name="Anterola A."/>
            <person name="Aoki S."/>
            <person name="Ashton N."/>
            <person name="Barbazuk W.B."/>
            <person name="Barker E."/>
            <person name="Bennetzen J."/>
            <person name="Bezanilla M."/>
            <person name="Blankenship R."/>
            <person name="Cho S.H."/>
            <person name="Dutcher S."/>
            <person name="Estelle M."/>
            <person name="Fawcett J.A."/>
            <person name="Gundlach H."/>
            <person name="Hanada K."/>
            <person name="Heyl A."/>
            <person name="Hicks K.A."/>
            <person name="Hugh J."/>
            <person name="Lohr M."/>
            <person name="Mayer K."/>
            <person name="Melkozernov A."/>
            <person name="Murata T."/>
            <person name="Nelson D."/>
            <person name="Pils B."/>
            <person name="Prigge M."/>
            <person name="Reiss B."/>
            <person name="Renner T."/>
            <person name="Rombauts S."/>
            <person name="Rushton P."/>
            <person name="Sanderfoot A."/>
            <person name="Schween G."/>
            <person name="Shiu S.-H."/>
            <person name="Stueber K."/>
            <person name="Theodoulou F.L."/>
            <person name="Tu H."/>
            <person name="Van de Peer Y."/>
            <person name="Verrier P.J."/>
            <person name="Waters E."/>
            <person name="Wood A."/>
            <person name="Yang L."/>
            <person name="Cove D."/>
            <person name="Cuming A."/>
            <person name="Hasebe M."/>
            <person name="Lucas S."/>
            <person name="Mishler D.B."/>
            <person name="Reski R."/>
            <person name="Grigoriev I."/>
            <person name="Quatrano R.S."/>
            <person name="Boore J.L."/>
        </authorList>
    </citation>
    <scope>NUCLEOTIDE SEQUENCE [LARGE SCALE GENOMIC DNA]</scope>
    <source>
        <strain evidence="2 3">cv. Gransden 2004</strain>
    </source>
</reference>
<evidence type="ECO:0000313" key="3">
    <source>
        <dbReference type="Proteomes" id="UP000006727"/>
    </source>
</evidence>
<sequence>MAHNLKVFKYVELLNVEYFKDLNLYYIINYYSQINFNFKDTKLMKEFNF</sequence>
<dbReference type="Gramene" id="Pp3c6_5968V3.1">
    <property type="protein sequence ID" value="Pp3c6_5968V3.1"/>
    <property type="gene ID" value="Pp3c6_5968"/>
</dbReference>
<evidence type="ECO:0000313" key="1">
    <source>
        <dbReference type="EMBL" id="PNR52195.1"/>
    </source>
</evidence>
<gene>
    <name evidence="1" type="ORF">PHYPA_008569</name>
</gene>